<dbReference type="OrthoDB" id="2963168at2759"/>
<dbReference type="Gene3D" id="3.30.420.40">
    <property type="match status" value="1"/>
</dbReference>
<sequence>MAAASAQPGGNTRRTVFVGIDFGTTFSGLSYAIENVPGPETVLEWDDDYRRKFPSKVADSNGTILCGPMIPQNDQAAEWFKLALLHHDDLDREIRSSPLFTTHESFRCDLDLRADQLVAHLFRYMWTKLLGKLQDSNPKGTNVFFLTVAVPASWPQYAFTTIRKAIDDSGISMHLQEPVTFVPEPEATILGTISEHAILVSKDLSLELLELNLQLGDIVLVCDCGGGTIDLGGYEISVRNPLTMNECTPGACKLNGAVKLDDRFIDLLDKKAQQLRTNRDFKSSQQEHFRRFARTYWELDMKRNFGSKQTRWKFEVPGSWLAKNAKAHSKNYPQLEFTNNADVLEQYVLVAGGFGQNHYLQRIILEKVNQASEATGQQIQTATFFPDISLTAVSRGAAQKCMLRHGSNSSLESSAVRVDGHMTRASYGIQSSSSSHSEAITYKWFGETLSSMRPQLFSLDSSAFRVTEGVDGNAILRLVVYSQKANARVQSFCDVEWKTGVEYGTGAGSGAIQIQLLFDGFTMRIAIFYRGVRQSDEQVTINYINDD</sequence>
<protein>
    <recommendedName>
        <fullName evidence="3">Actin-like ATPase domain-containing protein</fullName>
    </recommendedName>
</protein>
<accession>A0A0P7BSI0</accession>
<evidence type="ECO:0000313" key="2">
    <source>
        <dbReference type="Proteomes" id="UP000050424"/>
    </source>
</evidence>
<dbReference type="InterPro" id="IPR043129">
    <property type="entry name" value="ATPase_NBD"/>
</dbReference>
<dbReference type="EMBL" id="LKCW01000035">
    <property type="protein sequence ID" value="KPM43320.1"/>
    <property type="molecule type" value="Genomic_DNA"/>
</dbReference>
<evidence type="ECO:0000313" key="1">
    <source>
        <dbReference type="EMBL" id="KPM43320.1"/>
    </source>
</evidence>
<dbReference type="PANTHER" id="PTHR14187">
    <property type="entry name" value="ALPHA KINASE/ELONGATION FACTOR 2 KINASE"/>
    <property type="match status" value="1"/>
</dbReference>
<gene>
    <name evidence="1" type="ORF">AK830_g3281</name>
</gene>
<evidence type="ECO:0008006" key="3">
    <source>
        <dbReference type="Google" id="ProtNLM"/>
    </source>
</evidence>
<reference evidence="1 2" key="1">
    <citation type="submission" date="2015-09" db="EMBL/GenBank/DDBJ databases">
        <title>Draft genome of a European isolate of the apple canker pathogen Neonectria ditissima.</title>
        <authorList>
            <person name="Gomez-Cortecero A."/>
            <person name="Harrison R.J."/>
            <person name="Armitage A.D."/>
        </authorList>
    </citation>
    <scope>NUCLEOTIDE SEQUENCE [LARGE SCALE GENOMIC DNA]</scope>
    <source>
        <strain evidence="1 2">R09/05</strain>
    </source>
</reference>
<name>A0A0P7BSI0_9HYPO</name>
<dbReference type="CDD" id="cd10170">
    <property type="entry name" value="ASKHA_NBD_HSP70"/>
    <property type="match status" value="1"/>
</dbReference>
<proteinExistence type="predicted"/>
<keyword evidence="2" id="KW-1185">Reference proteome</keyword>
<comment type="caution">
    <text evidence="1">The sequence shown here is derived from an EMBL/GenBank/DDBJ whole genome shotgun (WGS) entry which is preliminary data.</text>
</comment>
<dbReference type="AlphaFoldDB" id="A0A0P7BSI0"/>
<dbReference type="SUPFAM" id="SSF53067">
    <property type="entry name" value="Actin-like ATPase domain"/>
    <property type="match status" value="2"/>
</dbReference>
<dbReference type="Proteomes" id="UP000050424">
    <property type="component" value="Unassembled WGS sequence"/>
</dbReference>
<organism evidence="1 2">
    <name type="scientific">Neonectria ditissima</name>
    <dbReference type="NCBI Taxonomy" id="78410"/>
    <lineage>
        <taxon>Eukaryota</taxon>
        <taxon>Fungi</taxon>
        <taxon>Dikarya</taxon>
        <taxon>Ascomycota</taxon>
        <taxon>Pezizomycotina</taxon>
        <taxon>Sordariomycetes</taxon>
        <taxon>Hypocreomycetidae</taxon>
        <taxon>Hypocreales</taxon>
        <taxon>Nectriaceae</taxon>
        <taxon>Neonectria</taxon>
    </lineage>
</organism>
<dbReference type="PANTHER" id="PTHR14187:SF5">
    <property type="entry name" value="HEAT SHOCK 70 KDA PROTEIN 12A"/>
    <property type="match status" value="1"/>
</dbReference>
<dbReference type="STRING" id="78410.A0A0P7BSI0"/>